<gene>
    <name evidence="1" type="ORF">IAA06_14575</name>
</gene>
<organism evidence="1 2">
    <name type="scientific">Candidatus Blautia faecavium</name>
    <dbReference type="NCBI Taxonomy" id="2838487"/>
    <lineage>
        <taxon>Bacteria</taxon>
        <taxon>Bacillati</taxon>
        <taxon>Bacillota</taxon>
        <taxon>Clostridia</taxon>
        <taxon>Lachnospirales</taxon>
        <taxon>Lachnospiraceae</taxon>
        <taxon>Blautia</taxon>
    </lineage>
</organism>
<dbReference type="EMBL" id="DWYZ01000282">
    <property type="protein sequence ID" value="HJB29996.1"/>
    <property type="molecule type" value="Genomic_DNA"/>
</dbReference>
<evidence type="ECO:0000313" key="1">
    <source>
        <dbReference type="EMBL" id="HJB29996.1"/>
    </source>
</evidence>
<dbReference type="Proteomes" id="UP000823842">
    <property type="component" value="Unassembled WGS sequence"/>
</dbReference>
<proteinExistence type="predicted"/>
<reference evidence="1" key="2">
    <citation type="submission" date="2021-04" db="EMBL/GenBank/DDBJ databases">
        <authorList>
            <person name="Gilroy R."/>
        </authorList>
    </citation>
    <scope>NUCLEOTIDE SEQUENCE</scope>
    <source>
        <strain evidence="1">ChiSjej1B19-5720</strain>
    </source>
</reference>
<comment type="caution">
    <text evidence="1">The sequence shown here is derived from an EMBL/GenBank/DDBJ whole genome shotgun (WGS) entry which is preliminary data.</text>
</comment>
<accession>A0A9D2LVR4</accession>
<reference evidence="1" key="1">
    <citation type="journal article" date="2021" name="PeerJ">
        <title>Extensive microbial diversity within the chicken gut microbiome revealed by metagenomics and culture.</title>
        <authorList>
            <person name="Gilroy R."/>
            <person name="Ravi A."/>
            <person name="Getino M."/>
            <person name="Pursley I."/>
            <person name="Horton D.L."/>
            <person name="Alikhan N.F."/>
            <person name="Baker D."/>
            <person name="Gharbi K."/>
            <person name="Hall N."/>
            <person name="Watson M."/>
            <person name="Adriaenssens E.M."/>
            <person name="Foster-Nyarko E."/>
            <person name="Jarju S."/>
            <person name="Secka A."/>
            <person name="Antonio M."/>
            <person name="Oren A."/>
            <person name="Chaudhuri R.R."/>
            <person name="La Ragione R."/>
            <person name="Hildebrand F."/>
            <person name="Pallen M.J."/>
        </authorList>
    </citation>
    <scope>NUCLEOTIDE SEQUENCE</scope>
    <source>
        <strain evidence="1">ChiSjej1B19-5720</strain>
    </source>
</reference>
<protein>
    <submittedName>
        <fullName evidence="1">Uncharacterized protein</fullName>
    </submittedName>
</protein>
<evidence type="ECO:0000313" key="2">
    <source>
        <dbReference type="Proteomes" id="UP000823842"/>
    </source>
</evidence>
<dbReference type="AlphaFoldDB" id="A0A9D2LVR4"/>
<name>A0A9D2LVR4_9FIRM</name>
<sequence>MATGYGTIYGGLRLIDADPDKYSAEEIFRHMIMTGILVWGIPKEEADAMWEELLVYIEKVPEDVYRVCE</sequence>